<name>A0ACD1GKM3_9EURO</name>
<accession>A0ACD1GKM3</accession>
<protein>
    <submittedName>
        <fullName evidence="1">MFS general substrate transporter</fullName>
    </submittedName>
</protein>
<gene>
    <name evidence="1" type="ORF">BO95DRAFT_439282</name>
</gene>
<keyword evidence="2" id="KW-1185">Reference proteome</keyword>
<evidence type="ECO:0000313" key="2">
    <source>
        <dbReference type="Proteomes" id="UP000249057"/>
    </source>
</evidence>
<reference evidence="1" key="1">
    <citation type="submission" date="2018-02" db="EMBL/GenBank/DDBJ databases">
        <title>The genomes of Aspergillus section Nigri reveals drivers in fungal speciation.</title>
        <authorList>
            <consortium name="DOE Joint Genome Institute"/>
            <person name="Vesth T.C."/>
            <person name="Nybo J."/>
            <person name="Theobald S."/>
            <person name="Brandl J."/>
            <person name="Frisvad J.C."/>
            <person name="Nielsen K.F."/>
            <person name="Lyhne E.K."/>
            <person name="Kogle M.E."/>
            <person name="Kuo A."/>
            <person name="Riley R."/>
            <person name="Clum A."/>
            <person name="Nolan M."/>
            <person name="Lipzen A."/>
            <person name="Salamov A."/>
            <person name="Henrissat B."/>
            <person name="Wiebenga A."/>
            <person name="De vries R.P."/>
            <person name="Grigoriev I.V."/>
            <person name="Mortensen U.H."/>
            <person name="Andersen M.R."/>
            <person name="Baker S.E."/>
        </authorList>
    </citation>
    <scope>NUCLEOTIDE SEQUENCE</scope>
    <source>
        <strain evidence="1">CBS 621.78</strain>
    </source>
</reference>
<evidence type="ECO:0000313" key="1">
    <source>
        <dbReference type="EMBL" id="RAH49683.1"/>
    </source>
</evidence>
<dbReference type="Proteomes" id="UP000249057">
    <property type="component" value="Unassembled WGS sequence"/>
</dbReference>
<sequence length="515" mass="54603">MPPTWRGLWPGHNGTPTPPRFLKFRSSDGFIMFVVSFAVFTDILLYGLIVPVAPTALHERVGLSVDEEQRWTSILLALYGAALLATSPVAGYIADRFDSRYWPLITGLVALGASTALLCVGTNLTLWILGRLFQGASAAVVWTVGLALMVDTVGRDGLGQAMGYIGMGLTLGIMGGPLLGGVIYGRGGYYAVFGLAFGLVGVDIVLRLVMIEKKHAVRWQQQQPPPPPPASKDKDATQKEADQPSSHSSASSSNTIPEKASDLEQQQQQHITPPQPQQKPTQANAITTLLSSPRMLVTLWTYFIISLVFSSFDSVLPLFVEDTFGWGQLGQGLIFIPISVPHLLDPVVGYVNDRFPAIRRYLAAGALVATVPAIVAMRCVTANALNDKVLLCALLALVGACLAALMPPVIVEASYVVQEKEARNPHIFGKGGAMALAYGILNVAFAAGTIAGPFFAGFIRQTAGWATMTWALALVTGLSAVPVVLLLGGFLFHKKRGSSEKMDAGGGGGGSGSSD</sequence>
<organism evidence="1 2">
    <name type="scientific">Aspergillus brunneoviolaceus CBS 621.78</name>
    <dbReference type="NCBI Taxonomy" id="1450534"/>
    <lineage>
        <taxon>Eukaryota</taxon>
        <taxon>Fungi</taxon>
        <taxon>Dikarya</taxon>
        <taxon>Ascomycota</taxon>
        <taxon>Pezizomycotina</taxon>
        <taxon>Eurotiomycetes</taxon>
        <taxon>Eurotiomycetidae</taxon>
        <taxon>Eurotiales</taxon>
        <taxon>Aspergillaceae</taxon>
        <taxon>Aspergillus</taxon>
        <taxon>Aspergillus subgen. Circumdati</taxon>
    </lineage>
</organism>
<proteinExistence type="predicted"/>
<dbReference type="EMBL" id="KZ825317">
    <property type="protein sequence ID" value="RAH49683.1"/>
    <property type="molecule type" value="Genomic_DNA"/>
</dbReference>